<proteinExistence type="predicted"/>
<organism evidence="1 2">
    <name type="scientific">Acinetobacter stercoris</name>
    <dbReference type="NCBI Taxonomy" id="2126983"/>
    <lineage>
        <taxon>Bacteria</taxon>
        <taxon>Pseudomonadati</taxon>
        <taxon>Pseudomonadota</taxon>
        <taxon>Gammaproteobacteria</taxon>
        <taxon>Moraxellales</taxon>
        <taxon>Moraxellaceae</taxon>
        <taxon>Acinetobacter</taxon>
    </lineage>
</organism>
<name>A0A2U3MWQ2_9GAMM</name>
<dbReference type="InterPro" id="IPR023393">
    <property type="entry name" value="START-like_dom_sf"/>
</dbReference>
<dbReference type="OrthoDB" id="191189at2"/>
<dbReference type="SUPFAM" id="SSF55961">
    <property type="entry name" value="Bet v1-like"/>
    <property type="match status" value="1"/>
</dbReference>
<dbReference type="InParanoid" id="A0A2U3MWQ2"/>
<dbReference type="AlphaFoldDB" id="A0A2U3MWQ2"/>
<dbReference type="CDD" id="cd07822">
    <property type="entry name" value="SRPBCC_4"/>
    <property type="match status" value="1"/>
</dbReference>
<dbReference type="Pfam" id="PF10604">
    <property type="entry name" value="Polyketide_cyc2"/>
    <property type="match status" value="1"/>
</dbReference>
<evidence type="ECO:0000313" key="1">
    <source>
        <dbReference type="EMBL" id="SPL69815.1"/>
    </source>
</evidence>
<gene>
    <name evidence="1" type="ORF">KPC_0993</name>
</gene>
<protein>
    <submittedName>
        <fullName evidence="1">Polyketide cyclase / dehydrase and lipid transport</fullName>
    </submittedName>
</protein>
<dbReference type="Gene3D" id="3.30.530.20">
    <property type="match status" value="1"/>
</dbReference>
<dbReference type="PANTHER" id="PTHR36166:SF1">
    <property type="entry name" value="SRPBCC DOMAIN-CONTAINING PROTEIN"/>
    <property type="match status" value="1"/>
</dbReference>
<dbReference type="InterPro" id="IPR019587">
    <property type="entry name" value="Polyketide_cyclase/dehydratase"/>
</dbReference>
<dbReference type="Proteomes" id="UP000245974">
    <property type="component" value="Unassembled WGS sequence"/>
</dbReference>
<reference evidence="2" key="1">
    <citation type="submission" date="2018-03" db="EMBL/GenBank/DDBJ databases">
        <authorList>
            <person name="Blom J."/>
        </authorList>
    </citation>
    <scope>NUCLEOTIDE SEQUENCE [LARGE SCALE GENOMIC DNA]</scope>
    <source>
        <strain evidence="2">KPC-SM-21</strain>
    </source>
</reference>
<dbReference type="PANTHER" id="PTHR36166">
    <property type="entry name" value="CHROMOSOME 9, WHOLE GENOME SHOTGUN SEQUENCE"/>
    <property type="match status" value="1"/>
</dbReference>
<dbReference type="RefSeq" id="WP_121973332.1">
    <property type="nucleotide sequence ID" value="NZ_OOGT01000030.1"/>
</dbReference>
<accession>A0A2U3MWQ2</accession>
<dbReference type="EMBL" id="OOGT01000030">
    <property type="protein sequence ID" value="SPL69815.1"/>
    <property type="molecule type" value="Genomic_DNA"/>
</dbReference>
<keyword evidence="2" id="KW-1185">Reference proteome</keyword>
<sequence>MMLNISTEIMIHASAERVWKILTTFEEYPVWNPFFQSIQGVLQKDQTIKILLYKPHTKKKGMSFSPVVLVCDHARKLRWKGKLLFKGIFDGEHYFQIESINAYTVKFIHGEIFSGILIPIMKNNLRWNLQSGFDEMNNALKAQAERVSVKLENV</sequence>
<evidence type="ECO:0000313" key="2">
    <source>
        <dbReference type="Proteomes" id="UP000245974"/>
    </source>
</evidence>